<organism evidence="1 2">
    <name type="scientific">Saguinus oedipus</name>
    <name type="common">Cotton-top tamarin</name>
    <name type="synonym">Oedipomidas oedipus</name>
    <dbReference type="NCBI Taxonomy" id="9490"/>
    <lineage>
        <taxon>Eukaryota</taxon>
        <taxon>Metazoa</taxon>
        <taxon>Chordata</taxon>
        <taxon>Craniata</taxon>
        <taxon>Vertebrata</taxon>
        <taxon>Euteleostomi</taxon>
        <taxon>Mammalia</taxon>
        <taxon>Eutheria</taxon>
        <taxon>Euarchontoglires</taxon>
        <taxon>Primates</taxon>
        <taxon>Haplorrhini</taxon>
        <taxon>Platyrrhini</taxon>
        <taxon>Cebidae</taxon>
        <taxon>Callitrichinae</taxon>
        <taxon>Saguinus</taxon>
    </lineage>
</organism>
<comment type="caution">
    <text evidence="1">The sequence shown here is derived from an EMBL/GenBank/DDBJ whole genome shotgun (WGS) entry which is preliminary data.</text>
</comment>
<keyword evidence="2" id="KW-1185">Reference proteome</keyword>
<name>A0ABQ9VLX6_SAGOE</name>
<evidence type="ECO:0000313" key="2">
    <source>
        <dbReference type="Proteomes" id="UP001266305"/>
    </source>
</evidence>
<protein>
    <submittedName>
        <fullName evidence="1">Uncharacterized protein</fullName>
    </submittedName>
</protein>
<dbReference type="EMBL" id="JASSZA010000005">
    <property type="protein sequence ID" value="KAK2110390.1"/>
    <property type="molecule type" value="Genomic_DNA"/>
</dbReference>
<reference evidence="1 2" key="1">
    <citation type="submission" date="2023-05" db="EMBL/GenBank/DDBJ databases">
        <title>B98-5 Cell Line De Novo Hybrid Assembly: An Optical Mapping Approach.</title>
        <authorList>
            <person name="Kananen K."/>
            <person name="Auerbach J.A."/>
            <person name="Kautto E."/>
            <person name="Blachly J.S."/>
        </authorList>
    </citation>
    <scope>NUCLEOTIDE SEQUENCE [LARGE SCALE GENOMIC DNA]</scope>
    <source>
        <strain evidence="1">B95-8</strain>
        <tissue evidence="1">Cell line</tissue>
    </source>
</reference>
<accession>A0ABQ9VLX6</accession>
<sequence>MATPHQLPDPPCLLHAIVFTHPILHLSGPPDLMLGGLPNLQLRLAPFGEPFGLQMNSPSTTAEACVSGWAGSMDVSSVLTNDGNQL</sequence>
<gene>
    <name evidence="1" type="ORF">P7K49_010136</name>
</gene>
<proteinExistence type="predicted"/>
<evidence type="ECO:0000313" key="1">
    <source>
        <dbReference type="EMBL" id="KAK2110390.1"/>
    </source>
</evidence>
<dbReference type="Proteomes" id="UP001266305">
    <property type="component" value="Unassembled WGS sequence"/>
</dbReference>